<dbReference type="SUPFAM" id="SSF52540">
    <property type="entry name" value="P-loop containing nucleoside triphosphate hydrolases"/>
    <property type="match status" value="1"/>
</dbReference>
<dbReference type="AlphaFoldDB" id="A0A2D3LJ36"/>
<sequence>MKNFSLSANIESGVTGSDRYIVTPNVEKVVGEIVRQYQTGIHSFTIIGTYGTGKSCFLLRLEHDLIGTDTYNVLIKNSRVLAPVSGFDVLNIVGEYHPLDYLLIKKLSKKTNGDTAIEMLRNYYHRLKKHNKMLVIVIDEFGKILEHAAKNEVEKELYFIQQLAEFVNVPGRNILLLTTLHQNFSAYASKLNIVQKNEWAKVKGRFQEVVFAEPVEQLLYMAAEVLRNNTDILSIQTHSIYEIALQCKFIAPTLKEGTMQKLFPLDTFSAIILTKAIQKYGQNERSLFSFLNSKSSDSLSNFTPTPTCTYNLSVVYDYLVANFHSYLTDVNADSMGWRAIIIAIERVETANWENDLSMTAALKTVKAIGLLNIFGSSGFSMPRKQLIEYMKYAMAIDMAEVVLEQLINLRIIRYAEYKARYILFEGTDINIEDEIIKASAVIPVPIHPIDLLRKEFKNRVAPVKAYYYHSGTPRYFEYRLYDEPFGQPPANEVDGFIELIFSTRENTYDEVSSFSKDCKHAIVFAVFNHTEAIIEHLHKIQIYDYIVEKILIDKTDNVALSEIRNLRIYEQNLLNKKIKNSLFSYHDEVTWFYKGMEKKISSQRDFNALLSDVCNDVYFLTPVINNELINRQKLSASISAARVKYLQALILYADKEDLSWEKDKYPPEKTIYYTLLQTTGLHQYGEFADAPQVDGMMSLWNACENFLRSTQEKPRKISELIKILSEQPYKIKMGVLDFWIPTYLFIKRLDYSLFGSNGVYIPEINMEFFDLLKKHPSDFTIKAYAEDGVKIEFYNQYRKFIHAPESKKINSNKFIETIKPFFVFYHQLNDYAKHTCKFDHITTLRFRDVLAKAKDPEKTFFEDLPEALGYDKNSLNNTDFVANYCHLIQKAVRELRSCYTSLIDRIEEQIIERLELQEYEYIDYITEIRQRLSHIKEHLLSDKQRDFYNHVMAEFDNRQEWYQSIAYAALDQPLERLRDDQEEQLVDNIIYLFRECEKHSVVSEAMSFQVSVEEKKRSKELEARIEKLLSEDVNLNIYALMNLLKKKMK</sequence>
<evidence type="ECO:0000313" key="1">
    <source>
        <dbReference type="EMBL" id="ATV30380.1"/>
    </source>
</evidence>
<dbReference type="Gene3D" id="3.40.50.300">
    <property type="entry name" value="P-loop containing nucleotide triphosphate hydrolases"/>
    <property type="match status" value="1"/>
</dbReference>
<dbReference type="RefSeq" id="WP_100013719.1">
    <property type="nucleotide sequence ID" value="NZ_CP024727.1"/>
</dbReference>
<organism evidence="1 2">
    <name type="scientific">Prevotella intermedia</name>
    <dbReference type="NCBI Taxonomy" id="28131"/>
    <lineage>
        <taxon>Bacteria</taxon>
        <taxon>Pseudomonadati</taxon>
        <taxon>Bacteroidota</taxon>
        <taxon>Bacteroidia</taxon>
        <taxon>Bacteroidales</taxon>
        <taxon>Prevotellaceae</taxon>
        <taxon>Prevotella</taxon>
    </lineage>
</organism>
<dbReference type="EMBL" id="CP024727">
    <property type="protein sequence ID" value="ATV30380.1"/>
    <property type="molecule type" value="Genomic_DNA"/>
</dbReference>
<accession>A0A2D3LJ36</accession>
<reference evidence="1 2" key="1">
    <citation type="submission" date="2017-11" db="EMBL/GenBank/DDBJ databases">
        <title>Genome sequencing of Prevotella intermedia KCOM 1949.</title>
        <authorList>
            <person name="Kook J.-K."/>
            <person name="Park S.-N."/>
            <person name="Lim Y.K."/>
        </authorList>
    </citation>
    <scope>NUCLEOTIDE SEQUENCE [LARGE SCALE GENOMIC DNA]</scope>
    <source>
        <strain evidence="1 2">KCOM 1949</strain>
    </source>
</reference>
<protein>
    <submittedName>
        <fullName evidence="1">Uncharacterized protein</fullName>
    </submittedName>
</protein>
<evidence type="ECO:0000313" key="2">
    <source>
        <dbReference type="Proteomes" id="UP000230742"/>
    </source>
</evidence>
<gene>
    <name evidence="1" type="ORF">CTM46_02240</name>
</gene>
<name>A0A2D3LJ36_PREIN</name>
<dbReference type="Proteomes" id="UP000230742">
    <property type="component" value="Chromosome 1"/>
</dbReference>
<proteinExistence type="predicted"/>
<dbReference type="InterPro" id="IPR027417">
    <property type="entry name" value="P-loop_NTPase"/>
</dbReference>